<evidence type="ECO:0000256" key="1">
    <source>
        <dbReference type="SAM" id="Phobius"/>
    </source>
</evidence>
<dbReference type="EMBL" id="CP022535">
    <property type="protein sequence ID" value="ASP28623.1"/>
    <property type="molecule type" value="Genomic_DNA"/>
</dbReference>
<organism evidence="2 3">
    <name type="scientific">Spiroplasma corruscae</name>
    <dbReference type="NCBI Taxonomy" id="216934"/>
    <lineage>
        <taxon>Bacteria</taxon>
        <taxon>Bacillati</taxon>
        <taxon>Mycoplasmatota</taxon>
        <taxon>Mollicutes</taxon>
        <taxon>Entomoplasmatales</taxon>
        <taxon>Spiroplasmataceae</taxon>
        <taxon>Spiroplasma</taxon>
    </lineage>
</organism>
<keyword evidence="1" id="KW-1133">Transmembrane helix</keyword>
<proteinExistence type="predicted"/>
<feature type="transmembrane region" description="Helical" evidence="1">
    <location>
        <begin position="60"/>
        <end position="82"/>
    </location>
</feature>
<keyword evidence="1" id="KW-0812">Transmembrane</keyword>
<feature type="transmembrane region" description="Helical" evidence="1">
    <location>
        <begin position="12"/>
        <end position="32"/>
    </location>
</feature>
<name>A0A222EQV4_9MOLU</name>
<dbReference type="OrthoDB" id="390208at2"/>
<reference evidence="2 3" key="1">
    <citation type="submission" date="2017-07" db="EMBL/GenBank/DDBJ databases">
        <title>Complete genome sequence of Spiroplasma corruscae EC-1 (DSM 19793).</title>
        <authorList>
            <person name="Tsai Y.-M."/>
            <person name="Lo W.-S."/>
            <person name="Kuo C.-H."/>
        </authorList>
    </citation>
    <scope>NUCLEOTIDE SEQUENCE [LARGE SCALE GENOMIC DNA]</scope>
    <source>
        <strain evidence="2 3">EC-1</strain>
    </source>
</reference>
<accession>A0A222EQV4</accession>
<dbReference type="AlphaFoldDB" id="A0A222EQV4"/>
<evidence type="ECO:0000313" key="2">
    <source>
        <dbReference type="EMBL" id="ASP28623.1"/>
    </source>
</evidence>
<evidence type="ECO:0000313" key="3">
    <source>
        <dbReference type="Proteomes" id="UP000203229"/>
    </source>
</evidence>
<dbReference type="RefSeq" id="WP_094049533.1">
    <property type="nucleotide sequence ID" value="NZ_CP022535.1"/>
</dbReference>
<dbReference type="KEGG" id="scou:SCORR_v1c08510"/>
<gene>
    <name evidence="2" type="ORF">SCORR_v1c08510</name>
</gene>
<keyword evidence="1" id="KW-0472">Membrane</keyword>
<dbReference type="Proteomes" id="UP000203229">
    <property type="component" value="Chromosome"/>
</dbReference>
<sequence length="87" mass="10102">MLATLSNNTSWILFGFGIAGLLVGILSTVFFLRFRKLKKIQKESFDLTPGKYKIFRFWQYYGIIILALTGYIMFVIFIPISVEQLLK</sequence>
<protein>
    <submittedName>
        <fullName evidence="2">Uncharacterized protein</fullName>
    </submittedName>
</protein>
<keyword evidence="3" id="KW-1185">Reference proteome</keyword>